<keyword evidence="8" id="KW-0695">RNA-directed DNA polymerase</keyword>
<dbReference type="Pfam" id="PF00665">
    <property type="entry name" value="rve"/>
    <property type="match status" value="1"/>
</dbReference>
<comment type="similarity">
    <text evidence="1">Belongs to the beta type-B retroviral polymerase family. HERV class-II K(HML-2) pol subfamily.</text>
</comment>
<dbReference type="FunFam" id="3.30.70.270:FF:000020">
    <property type="entry name" value="Transposon Tf2-6 polyprotein-like Protein"/>
    <property type="match status" value="1"/>
</dbReference>
<evidence type="ECO:0000256" key="3">
    <source>
        <dbReference type="ARBA" id="ARBA00022679"/>
    </source>
</evidence>
<evidence type="ECO:0000256" key="9">
    <source>
        <dbReference type="ARBA" id="ARBA00039658"/>
    </source>
</evidence>
<dbReference type="EC" id="3.1.26.4" evidence="2"/>
<evidence type="ECO:0000256" key="1">
    <source>
        <dbReference type="ARBA" id="ARBA00010879"/>
    </source>
</evidence>
<dbReference type="PANTHER" id="PTHR37984:SF5">
    <property type="entry name" value="PROTEIN NYNRIN-LIKE"/>
    <property type="match status" value="1"/>
</dbReference>
<keyword evidence="7" id="KW-0378">Hydrolase</keyword>
<dbReference type="InterPro" id="IPR043128">
    <property type="entry name" value="Rev_trsase/Diguanyl_cyclase"/>
</dbReference>
<dbReference type="InterPro" id="IPR036397">
    <property type="entry name" value="RNaseH_sf"/>
</dbReference>
<dbReference type="CDD" id="cd09274">
    <property type="entry name" value="RNase_HI_RT_Ty3"/>
    <property type="match status" value="1"/>
</dbReference>
<dbReference type="Ensembl" id="ENSONIT00000034067.1">
    <property type="protein sequence ID" value="ENSONIP00000069242.1"/>
    <property type="gene ID" value="ENSONIG00000036236.1"/>
</dbReference>
<dbReference type="InterPro" id="IPR001584">
    <property type="entry name" value="Integrase_cat-core"/>
</dbReference>
<evidence type="ECO:0000313" key="11">
    <source>
        <dbReference type="Ensembl" id="ENSONIP00000069242.1"/>
    </source>
</evidence>
<dbReference type="InterPro" id="IPR000477">
    <property type="entry name" value="RT_dom"/>
</dbReference>
<dbReference type="FunFam" id="1.10.340.70:FF:000001">
    <property type="entry name" value="Retrovirus-related Pol polyprotein from transposon gypsy-like Protein"/>
    <property type="match status" value="1"/>
</dbReference>
<reference evidence="11" key="2">
    <citation type="submission" date="2025-09" db="UniProtKB">
        <authorList>
            <consortium name="Ensembl"/>
        </authorList>
    </citation>
    <scope>IDENTIFICATION</scope>
</reference>
<dbReference type="FunFam" id="3.30.420.10:FF:000032">
    <property type="entry name" value="Retrovirus-related Pol polyprotein from transposon 297-like Protein"/>
    <property type="match status" value="1"/>
</dbReference>
<dbReference type="GO" id="GO:0015074">
    <property type="term" value="P:DNA integration"/>
    <property type="evidence" value="ECO:0007669"/>
    <property type="project" value="InterPro"/>
</dbReference>
<accession>A0A669EDX2</accession>
<dbReference type="GO" id="GO:0003964">
    <property type="term" value="F:RNA-directed DNA polymerase activity"/>
    <property type="evidence" value="ECO:0007669"/>
    <property type="project" value="UniProtKB-KW"/>
</dbReference>
<evidence type="ECO:0000256" key="7">
    <source>
        <dbReference type="ARBA" id="ARBA00022801"/>
    </source>
</evidence>
<dbReference type="InterPro" id="IPR043502">
    <property type="entry name" value="DNA/RNA_pol_sf"/>
</dbReference>
<dbReference type="InterPro" id="IPR041373">
    <property type="entry name" value="RT_RNaseH"/>
</dbReference>
<dbReference type="Gene3D" id="1.10.340.70">
    <property type="match status" value="1"/>
</dbReference>
<dbReference type="Proteomes" id="UP000005207">
    <property type="component" value="Unplaced"/>
</dbReference>
<sequence>MIAQKKDPSLAKCFAAVDESDGPTGDRKQTFVVCDGLLMCRWTSKPGEDWSVVQQIVVPASLHQHVLQLAHDHSWSGHLGITKTYDRILQHFFWPAMKTDVAKYCNTCHTCQLVGKPNQTVPLAPLCPIPAVGEPFEHVLVDCVGPLPRTRAGNQFLLTIMCLSTWFPEAIPLRRITTANITKALIKFFTTFGLPKTVQTDQGTNFLSRAFKQTLTSLGISHSVSSAYHPESQGALERWHQTLKAMLKKYCHDTGRSWDEGVPFVLFAIRDAKQESLGVSPATLVFGHDVRGPLKVLKEKFLSGGVPKTNVVDFVKTCRDRWQQATSLAKEALCASQASMKKWYDRKAVKRHFQAGDKVLVLLPVPGSALSARFAGPYVVVRKVSETDYVLSTPERRRKTRLCHINMLKPYHDRGTHETVASAATPSAVSAAVLSVEASADDDLHMLSEGQQCGRLANSAYLAEVTAHLSHLSPSQCEDVLSLLHSYPSLFGDVPSRTSVCEHDINVGDATPIKQHAYRCPMGKREAMKEEVSYLVENGLAQPSHSPWSSPCLLAPKSDGTPRFCTDYRKVNAVTVSDSFPLPRMEDCINNIGPAKYISKLDLLKGYWQVPLTPRASDISAFVTPDHFMQYTVMAFGMKNAPATFQRLMQLVLGDVPRCNVYLDDVVIYTDTWEEHVAILQSVFQRLAEATLTLNLAKCEFAKATVMYLGKQVGFGQVRPVEAKVEAILSYPAPATRRELKRFLGMTGYYRCFCKNFAVVVAPLTKLCSPKIPFGWSGECQHAFESAKSLLCSAPVLAAPNFSQPFKLEVDASATRAGAVLLQDDTEGVCHPVCYYSAKFKRHQLNYSTIEKEALALLMALQHFTVYVGSSSFPVSVYTDHNPLTFLQRMYNHNQRLMRWALLVQDYDLVIQHKKGSENLVADALSRSA</sequence>
<keyword evidence="3" id="KW-0808">Transferase</keyword>
<proteinExistence type="inferred from homology"/>
<feature type="domain" description="Integrase catalytic" evidence="10">
    <location>
        <begin position="131"/>
        <end position="289"/>
    </location>
</feature>
<dbReference type="SUPFAM" id="SSF53098">
    <property type="entry name" value="Ribonuclease H-like"/>
    <property type="match status" value="1"/>
</dbReference>
<dbReference type="InterPro" id="IPR041588">
    <property type="entry name" value="Integrase_H2C2"/>
</dbReference>
<dbReference type="Pfam" id="PF17917">
    <property type="entry name" value="RT_RNaseH"/>
    <property type="match status" value="1"/>
</dbReference>
<organism evidence="11 12">
    <name type="scientific">Oreochromis niloticus</name>
    <name type="common">Nile tilapia</name>
    <name type="synonym">Tilapia nilotica</name>
    <dbReference type="NCBI Taxonomy" id="8128"/>
    <lineage>
        <taxon>Eukaryota</taxon>
        <taxon>Metazoa</taxon>
        <taxon>Chordata</taxon>
        <taxon>Craniata</taxon>
        <taxon>Vertebrata</taxon>
        <taxon>Euteleostomi</taxon>
        <taxon>Actinopterygii</taxon>
        <taxon>Neopterygii</taxon>
        <taxon>Teleostei</taxon>
        <taxon>Neoteleostei</taxon>
        <taxon>Acanthomorphata</taxon>
        <taxon>Ovalentaria</taxon>
        <taxon>Cichlomorphae</taxon>
        <taxon>Cichliformes</taxon>
        <taxon>Cichlidae</taxon>
        <taxon>African cichlids</taxon>
        <taxon>Pseudocrenilabrinae</taxon>
        <taxon>Oreochromini</taxon>
        <taxon>Oreochromis</taxon>
    </lineage>
</organism>
<protein>
    <recommendedName>
        <fullName evidence="9">Gypsy retrotransposon integrase-like protein 1</fullName>
        <ecNumber evidence="2">3.1.26.4</ecNumber>
    </recommendedName>
</protein>
<dbReference type="Pfam" id="PF22938">
    <property type="entry name" value="Integrase_p58_C"/>
    <property type="match status" value="1"/>
</dbReference>
<dbReference type="Gene3D" id="3.30.70.270">
    <property type="match status" value="2"/>
</dbReference>
<dbReference type="SUPFAM" id="SSF56672">
    <property type="entry name" value="DNA/RNA polymerases"/>
    <property type="match status" value="1"/>
</dbReference>
<keyword evidence="4" id="KW-0548">Nucleotidyltransferase</keyword>
<reference evidence="11" key="1">
    <citation type="submission" date="2025-08" db="UniProtKB">
        <authorList>
            <consortium name="Ensembl"/>
        </authorList>
    </citation>
    <scope>IDENTIFICATION</scope>
</reference>
<keyword evidence="12" id="KW-1185">Reference proteome</keyword>
<evidence type="ECO:0000256" key="2">
    <source>
        <dbReference type="ARBA" id="ARBA00012180"/>
    </source>
</evidence>
<evidence type="ECO:0000256" key="8">
    <source>
        <dbReference type="ARBA" id="ARBA00022918"/>
    </source>
</evidence>
<dbReference type="GO" id="GO:0004523">
    <property type="term" value="F:RNA-DNA hybrid ribonuclease activity"/>
    <property type="evidence" value="ECO:0007669"/>
    <property type="project" value="UniProtKB-EC"/>
</dbReference>
<dbReference type="Gene3D" id="3.30.420.10">
    <property type="entry name" value="Ribonuclease H-like superfamily/Ribonuclease H"/>
    <property type="match status" value="1"/>
</dbReference>
<evidence type="ECO:0000256" key="6">
    <source>
        <dbReference type="ARBA" id="ARBA00022759"/>
    </source>
</evidence>
<dbReference type="CDD" id="cd01647">
    <property type="entry name" value="RT_LTR"/>
    <property type="match status" value="1"/>
</dbReference>
<dbReference type="PANTHER" id="PTHR37984">
    <property type="entry name" value="PROTEIN CBG26694"/>
    <property type="match status" value="1"/>
</dbReference>
<dbReference type="InterPro" id="IPR012337">
    <property type="entry name" value="RNaseH-like_sf"/>
</dbReference>
<evidence type="ECO:0000256" key="5">
    <source>
        <dbReference type="ARBA" id="ARBA00022722"/>
    </source>
</evidence>
<evidence type="ECO:0000259" key="10">
    <source>
        <dbReference type="PROSITE" id="PS50994"/>
    </source>
</evidence>
<dbReference type="PROSITE" id="PS50994">
    <property type="entry name" value="INTEGRASE"/>
    <property type="match status" value="1"/>
</dbReference>
<evidence type="ECO:0000313" key="12">
    <source>
        <dbReference type="Proteomes" id="UP000005207"/>
    </source>
</evidence>
<dbReference type="GeneTree" id="ENSGT01050000244855"/>
<dbReference type="Pfam" id="PF00078">
    <property type="entry name" value="RVT_1"/>
    <property type="match status" value="1"/>
</dbReference>
<dbReference type="OMA" id="PESVECK"/>
<dbReference type="Gene3D" id="3.10.10.10">
    <property type="entry name" value="HIV Type 1 Reverse Transcriptase, subunit A, domain 1"/>
    <property type="match status" value="1"/>
</dbReference>
<keyword evidence="6" id="KW-0255">Endonuclease</keyword>
<dbReference type="InParanoid" id="A0A669EDX2"/>
<dbReference type="GO" id="GO:0003676">
    <property type="term" value="F:nucleic acid binding"/>
    <property type="evidence" value="ECO:0007669"/>
    <property type="project" value="InterPro"/>
</dbReference>
<dbReference type="InterPro" id="IPR054465">
    <property type="entry name" value="Integrase_p58-like_C"/>
</dbReference>
<dbReference type="Pfam" id="PF17921">
    <property type="entry name" value="Integrase_H2C2"/>
    <property type="match status" value="1"/>
</dbReference>
<dbReference type="AlphaFoldDB" id="A0A669EDX2"/>
<keyword evidence="5" id="KW-0540">Nuclease</keyword>
<evidence type="ECO:0000256" key="4">
    <source>
        <dbReference type="ARBA" id="ARBA00022695"/>
    </source>
</evidence>
<dbReference type="InterPro" id="IPR050951">
    <property type="entry name" value="Retrovirus_Pol_polyprotein"/>
</dbReference>
<name>A0A669EDX2_ORENI</name>